<reference evidence="1" key="1">
    <citation type="journal article" date="2014" name="Int. J. Syst. Evol. Microbiol.">
        <title>Complete genome sequence of Corynebacterium casei LMG S-19264T (=DSM 44701T), isolated from a smear-ripened cheese.</title>
        <authorList>
            <consortium name="US DOE Joint Genome Institute (JGI-PGF)"/>
            <person name="Walter F."/>
            <person name="Albersmeier A."/>
            <person name="Kalinowski J."/>
            <person name="Ruckert C."/>
        </authorList>
    </citation>
    <scope>NUCLEOTIDE SEQUENCE</scope>
    <source>
        <strain evidence="1">KCTC 12710</strain>
    </source>
</reference>
<keyword evidence="2" id="KW-1185">Reference proteome</keyword>
<accession>A0A918R357</accession>
<proteinExistence type="predicted"/>
<evidence type="ECO:0000313" key="1">
    <source>
        <dbReference type="EMBL" id="GGZ84955.1"/>
    </source>
</evidence>
<dbReference type="Proteomes" id="UP000636004">
    <property type="component" value="Unassembled WGS sequence"/>
</dbReference>
<protein>
    <submittedName>
        <fullName evidence="1">Uncharacterized protein</fullName>
    </submittedName>
</protein>
<dbReference type="RefSeq" id="WP_189361036.1">
    <property type="nucleotide sequence ID" value="NZ_BMWZ01000005.1"/>
</dbReference>
<comment type="caution">
    <text evidence="1">The sequence shown here is derived from an EMBL/GenBank/DDBJ whole genome shotgun (WGS) entry which is preliminary data.</text>
</comment>
<reference evidence="1" key="2">
    <citation type="submission" date="2020-09" db="EMBL/GenBank/DDBJ databases">
        <authorList>
            <person name="Sun Q."/>
            <person name="Kim S."/>
        </authorList>
    </citation>
    <scope>NUCLEOTIDE SEQUENCE</scope>
    <source>
        <strain evidence="1">KCTC 12710</strain>
    </source>
</reference>
<name>A0A918R357_9FLAO</name>
<gene>
    <name evidence="1" type="ORF">GCM10007028_23810</name>
</gene>
<evidence type="ECO:0000313" key="2">
    <source>
        <dbReference type="Proteomes" id="UP000636004"/>
    </source>
</evidence>
<sequence length="130" mass="15231">MSKALAILYSVLILVQSFNINTEDFSKLDVLIEHAKFHKEVYGDSFLEFLIEHYSEQVTTDYNEHEEHDDLPFKNHQHMQCSINVAFILNAYPLYQCHAFGFQEVPLNFHYKESSSIFEKPSVFQPPKTV</sequence>
<organism evidence="1 2">
    <name type="scientific">Algibacter mikhailovii</name>
    <dbReference type="NCBI Taxonomy" id="425498"/>
    <lineage>
        <taxon>Bacteria</taxon>
        <taxon>Pseudomonadati</taxon>
        <taxon>Bacteroidota</taxon>
        <taxon>Flavobacteriia</taxon>
        <taxon>Flavobacteriales</taxon>
        <taxon>Flavobacteriaceae</taxon>
        <taxon>Algibacter</taxon>
    </lineage>
</organism>
<dbReference type="AlphaFoldDB" id="A0A918R357"/>
<dbReference type="EMBL" id="BMWZ01000005">
    <property type="protein sequence ID" value="GGZ84955.1"/>
    <property type="molecule type" value="Genomic_DNA"/>
</dbReference>